<gene>
    <name evidence="1" type="ORF">HINF_LOCUS16982</name>
    <name evidence="2" type="ORF">HINF_LOCUS67494</name>
</gene>
<organism evidence="1">
    <name type="scientific">Hexamita inflata</name>
    <dbReference type="NCBI Taxonomy" id="28002"/>
    <lineage>
        <taxon>Eukaryota</taxon>
        <taxon>Metamonada</taxon>
        <taxon>Diplomonadida</taxon>
        <taxon>Hexamitidae</taxon>
        <taxon>Hexamitinae</taxon>
        <taxon>Hexamita</taxon>
    </lineage>
</organism>
<protein>
    <submittedName>
        <fullName evidence="2">Hypothetical_protein</fullName>
    </submittedName>
</protein>
<name>A0AA86TW45_9EUKA</name>
<comment type="caution">
    <text evidence="1">The sequence shown here is derived from an EMBL/GenBank/DDBJ whole genome shotgun (WGS) entry which is preliminary data.</text>
</comment>
<evidence type="ECO:0000313" key="2">
    <source>
        <dbReference type="EMBL" id="CAL6094493.1"/>
    </source>
</evidence>
<dbReference type="AlphaFoldDB" id="A0AA86TW45"/>
<reference evidence="2 3" key="2">
    <citation type="submission" date="2024-07" db="EMBL/GenBank/DDBJ databases">
        <authorList>
            <person name="Akdeniz Z."/>
        </authorList>
    </citation>
    <scope>NUCLEOTIDE SEQUENCE [LARGE SCALE GENOMIC DNA]</scope>
</reference>
<accession>A0AA86TW45</accession>
<dbReference type="EMBL" id="CAXDID020000467">
    <property type="protein sequence ID" value="CAL6094493.1"/>
    <property type="molecule type" value="Genomic_DNA"/>
</dbReference>
<dbReference type="EMBL" id="CATOUU010000434">
    <property type="protein sequence ID" value="CAI9929337.1"/>
    <property type="molecule type" value="Genomic_DNA"/>
</dbReference>
<evidence type="ECO:0000313" key="3">
    <source>
        <dbReference type="Proteomes" id="UP001642409"/>
    </source>
</evidence>
<dbReference type="Proteomes" id="UP001642409">
    <property type="component" value="Unassembled WGS sequence"/>
</dbReference>
<keyword evidence="3" id="KW-1185">Reference proteome</keyword>
<reference evidence="1" key="1">
    <citation type="submission" date="2023-06" db="EMBL/GenBank/DDBJ databases">
        <authorList>
            <person name="Kurt Z."/>
        </authorList>
    </citation>
    <scope>NUCLEOTIDE SEQUENCE</scope>
</reference>
<proteinExistence type="predicted"/>
<sequence>MNYSDNLQTDPFFSCKIQGENGRLFPEAAENKRFRTKRFYENGRPFQHLVKIEGNLSGYINQFLTNMVYKLVTLGICFKGYRFNYCFLHFSQIYFIKIYLLTTHTYQHLNNLTQF</sequence>
<evidence type="ECO:0000313" key="1">
    <source>
        <dbReference type="EMBL" id="CAI9929337.1"/>
    </source>
</evidence>